<evidence type="ECO:0000313" key="2">
    <source>
        <dbReference type="EMBL" id="VGO14288.1"/>
    </source>
</evidence>
<dbReference type="InterPro" id="IPR021523">
    <property type="entry name" value="DUF3187"/>
</dbReference>
<dbReference type="Proteomes" id="UP000366872">
    <property type="component" value="Unassembled WGS sequence"/>
</dbReference>
<organism evidence="2 3">
    <name type="scientific">Pontiella desulfatans</name>
    <dbReference type="NCBI Taxonomy" id="2750659"/>
    <lineage>
        <taxon>Bacteria</taxon>
        <taxon>Pseudomonadati</taxon>
        <taxon>Kiritimatiellota</taxon>
        <taxon>Kiritimatiellia</taxon>
        <taxon>Kiritimatiellales</taxon>
        <taxon>Pontiellaceae</taxon>
        <taxon>Pontiella</taxon>
    </lineage>
</organism>
<protein>
    <recommendedName>
        <fullName evidence="4">DUF3187 family protein</fullName>
    </recommendedName>
</protein>
<accession>A0A6C2U2R4</accession>
<dbReference type="EMBL" id="CAAHFG010000001">
    <property type="protein sequence ID" value="VGO14288.1"/>
    <property type="molecule type" value="Genomic_DNA"/>
</dbReference>
<sequence>MKLKIKFLETWAVASLIGAGAALAVERTDPVYVANQNPFVQIYGLPKSEAGTITPKGKLDAAFLYYVSNNAFSEEADNGETFIWDGETAQYCLKLRYGVSERLELGIDLPYIVHSGGYLDSTIRKFHQLFGYSNDRQMEFEKNQIHYQIGENGDTLFEMTDTHSGLGDIRLTAAVSLLPGSIGARRHLAARSVLKLPTGNSSDLLGSGGTDVSAGLAYTDYDLLQSINTVVSANLGLLYMGDSEVLGDKQRNFAGYGGASLGWRALTWLDMKLQVDLHSAMYDTELLQLGHSLQLLAGGTVHLPGDVLMDLGISEQLSTDATPDVGFYLMVGHRF</sequence>
<dbReference type="AlphaFoldDB" id="A0A6C2U2R4"/>
<feature type="chain" id="PRO_5025395171" description="DUF3187 family protein" evidence="1">
    <location>
        <begin position="25"/>
        <end position="335"/>
    </location>
</feature>
<reference evidence="2 3" key="1">
    <citation type="submission" date="2019-04" db="EMBL/GenBank/DDBJ databases">
        <authorList>
            <person name="Van Vliet M D."/>
        </authorList>
    </citation>
    <scope>NUCLEOTIDE SEQUENCE [LARGE SCALE GENOMIC DNA]</scope>
    <source>
        <strain evidence="2 3">F1</strain>
    </source>
</reference>
<gene>
    <name evidence="2" type="ORF">PDESU_02847</name>
</gene>
<dbReference type="RefSeq" id="WP_168442255.1">
    <property type="nucleotide sequence ID" value="NZ_CAAHFG010000001.1"/>
</dbReference>
<proteinExistence type="predicted"/>
<dbReference type="Pfam" id="PF11383">
    <property type="entry name" value="DUF3187"/>
    <property type="match status" value="1"/>
</dbReference>
<evidence type="ECO:0000256" key="1">
    <source>
        <dbReference type="SAM" id="SignalP"/>
    </source>
</evidence>
<keyword evidence="1" id="KW-0732">Signal</keyword>
<evidence type="ECO:0000313" key="3">
    <source>
        <dbReference type="Proteomes" id="UP000366872"/>
    </source>
</evidence>
<name>A0A6C2U2R4_PONDE</name>
<keyword evidence="3" id="KW-1185">Reference proteome</keyword>
<feature type="signal peptide" evidence="1">
    <location>
        <begin position="1"/>
        <end position="24"/>
    </location>
</feature>
<evidence type="ECO:0008006" key="4">
    <source>
        <dbReference type="Google" id="ProtNLM"/>
    </source>
</evidence>